<dbReference type="Pfam" id="PF13589">
    <property type="entry name" value="HATPase_c_3"/>
    <property type="match status" value="1"/>
</dbReference>
<dbReference type="GO" id="GO:0016887">
    <property type="term" value="F:ATP hydrolysis activity"/>
    <property type="evidence" value="ECO:0007669"/>
    <property type="project" value="InterPro"/>
</dbReference>
<evidence type="ECO:0000259" key="3">
    <source>
        <dbReference type="SMART" id="SM01340"/>
    </source>
</evidence>
<dbReference type="GO" id="GO:0030983">
    <property type="term" value="F:mismatched DNA binding"/>
    <property type="evidence" value="ECO:0007669"/>
    <property type="project" value="InterPro"/>
</dbReference>
<dbReference type="NCBIfam" id="TIGR00585">
    <property type="entry name" value="mutl"/>
    <property type="match status" value="1"/>
</dbReference>
<dbReference type="GeneID" id="19328399"/>
<evidence type="ECO:0000313" key="5">
    <source>
        <dbReference type="Proteomes" id="UP000014074"/>
    </source>
</evidence>
<dbReference type="SUPFAM" id="SSF54211">
    <property type="entry name" value="Ribosomal protein S5 domain 2-like"/>
    <property type="match status" value="1"/>
</dbReference>
<dbReference type="InterPro" id="IPR013507">
    <property type="entry name" value="DNA_mismatch_S5_2-like"/>
</dbReference>
<name>R8BC78_PHAM7</name>
<dbReference type="InterPro" id="IPR020568">
    <property type="entry name" value="Ribosomal_Su5_D2-typ_SF"/>
</dbReference>
<dbReference type="HOGENOM" id="CLU_004131_6_0_1"/>
<dbReference type="InterPro" id="IPR036890">
    <property type="entry name" value="HATPase_C_sf"/>
</dbReference>
<reference evidence="5" key="1">
    <citation type="journal article" date="2013" name="Genome Announc.">
        <title>Draft genome sequence of the ascomycete Phaeoacremonium aleophilum strain UCR-PA7, a causal agent of the esca disease complex in grapevines.</title>
        <authorList>
            <person name="Blanco-Ulate B."/>
            <person name="Rolshausen P."/>
            <person name="Cantu D."/>
        </authorList>
    </citation>
    <scope>NUCLEOTIDE SEQUENCE [LARGE SCALE GENOMIC DNA]</scope>
    <source>
        <strain evidence="5">UCR-PA7</strain>
    </source>
</reference>
<dbReference type="Gene3D" id="3.30.565.10">
    <property type="entry name" value="Histidine kinase-like ATPase, C-terminal domain"/>
    <property type="match status" value="1"/>
</dbReference>
<dbReference type="eggNOG" id="KOG1978">
    <property type="taxonomic scope" value="Eukaryota"/>
</dbReference>
<dbReference type="EMBL" id="KB933309">
    <property type="protein sequence ID" value="EON96897.1"/>
    <property type="molecule type" value="Genomic_DNA"/>
</dbReference>
<dbReference type="RefSeq" id="XP_007918341.1">
    <property type="nucleotide sequence ID" value="XM_007920150.1"/>
</dbReference>
<dbReference type="Gene3D" id="3.30.230.10">
    <property type="match status" value="1"/>
</dbReference>
<dbReference type="Proteomes" id="UP000014074">
    <property type="component" value="Unassembled WGS sequence"/>
</dbReference>
<dbReference type="GO" id="GO:0140664">
    <property type="term" value="F:ATP-dependent DNA damage sensor activity"/>
    <property type="evidence" value="ECO:0007669"/>
    <property type="project" value="InterPro"/>
</dbReference>
<protein>
    <submittedName>
        <fullName evidence="4">Putative dna mismatch repair protein mutl protein</fullName>
    </submittedName>
</protein>
<dbReference type="SUPFAM" id="SSF55874">
    <property type="entry name" value="ATPase domain of HSP90 chaperone/DNA topoisomerase II/histidine kinase"/>
    <property type="match status" value="1"/>
</dbReference>
<dbReference type="SMART" id="SM01340">
    <property type="entry name" value="DNA_mis_repair"/>
    <property type="match status" value="1"/>
</dbReference>
<dbReference type="GO" id="GO:0061982">
    <property type="term" value="P:meiosis I cell cycle process"/>
    <property type="evidence" value="ECO:0007669"/>
    <property type="project" value="UniProtKB-ARBA"/>
</dbReference>
<keyword evidence="2" id="KW-0227">DNA damage</keyword>
<feature type="domain" description="DNA mismatch repair protein S5" evidence="3">
    <location>
        <begin position="217"/>
        <end position="360"/>
    </location>
</feature>
<proteinExistence type="inferred from homology"/>
<evidence type="ECO:0000313" key="4">
    <source>
        <dbReference type="EMBL" id="EON96897.1"/>
    </source>
</evidence>
<dbReference type="InterPro" id="IPR014721">
    <property type="entry name" value="Ribsml_uS5_D2-typ_fold_subgr"/>
</dbReference>
<dbReference type="PANTHER" id="PTHR10073:SF41">
    <property type="entry name" value="MISMATCH REPAIR PROTEIN, PUTATIVE (AFU_ORTHOLOGUE AFUA_8G05820)-RELATED"/>
    <property type="match status" value="1"/>
</dbReference>
<dbReference type="PROSITE" id="PS00058">
    <property type="entry name" value="DNA_MISMATCH_REPAIR_1"/>
    <property type="match status" value="1"/>
</dbReference>
<dbReference type="PANTHER" id="PTHR10073">
    <property type="entry name" value="DNA MISMATCH REPAIR PROTEIN MLH, PMS, MUTL"/>
    <property type="match status" value="1"/>
</dbReference>
<organism evidence="4 5">
    <name type="scientific">Phaeoacremonium minimum (strain UCR-PA7)</name>
    <name type="common">Esca disease fungus</name>
    <name type="synonym">Togninia minima</name>
    <dbReference type="NCBI Taxonomy" id="1286976"/>
    <lineage>
        <taxon>Eukaryota</taxon>
        <taxon>Fungi</taxon>
        <taxon>Dikarya</taxon>
        <taxon>Ascomycota</taxon>
        <taxon>Pezizomycotina</taxon>
        <taxon>Sordariomycetes</taxon>
        <taxon>Sordariomycetidae</taxon>
        <taxon>Togniniales</taxon>
        <taxon>Togniniaceae</taxon>
        <taxon>Phaeoacremonium</taxon>
    </lineage>
</organism>
<dbReference type="InterPro" id="IPR038973">
    <property type="entry name" value="MutL/Mlh/Pms-like"/>
</dbReference>
<evidence type="ECO:0000256" key="1">
    <source>
        <dbReference type="ARBA" id="ARBA00006082"/>
    </source>
</evidence>
<dbReference type="OrthoDB" id="10263226at2759"/>
<dbReference type="KEGG" id="tmn:UCRPA7_7623"/>
<comment type="similarity">
    <text evidence="1">Belongs to the DNA mismatch repair MutL/HexB family.</text>
</comment>
<accession>R8BC78</accession>
<dbReference type="InterPro" id="IPR002099">
    <property type="entry name" value="MutL/Mlh/PMS"/>
</dbReference>
<gene>
    <name evidence="4" type="ORF">UCRPA7_7623</name>
</gene>
<dbReference type="GO" id="GO:0006298">
    <property type="term" value="P:mismatch repair"/>
    <property type="evidence" value="ECO:0007669"/>
    <property type="project" value="InterPro"/>
</dbReference>
<dbReference type="FunFam" id="3.30.565.10:FF:000017">
    <property type="entry name" value="PMS1 homolog 1, mismatch repair system component"/>
    <property type="match status" value="1"/>
</dbReference>
<keyword evidence="5" id="KW-1185">Reference proteome</keyword>
<dbReference type="GO" id="GO:0032389">
    <property type="term" value="C:MutLalpha complex"/>
    <property type="evidence" value="ECO:0007669"/>
    <property type="project" value="TreeGrafter"/>
</dbReference>
<sequence>MPIQALSQNTIRLLGSPLVVTSPVSLVKELLENSIDAGATSVEILISPNTVDKIEVRDNGEGICSDDYDTLGRRGHTSKLSSFEDLRTIGGKSYGFRGEALAGANALGTVAITTRTSRDRLATTLHLVPGDGGIAKQQSASAPVGTTVSVAALFARLPVREQLAMKERQKAIMKIKELLPSYALARPNLRISFKVLKMDRMGWSYAPRPQARVQEAVLQIFGSGLASQYVFVTNSLPIESSGSEDGSIIGDLELRAFLPKPKADPSKLSKGAYISVDSRPVNPTRGTMRKLVSAFKTHLSTAMGDIDSTKPVRDSFMQLDILCPTGWYDPNVEPSKDDVIFSDERKLLDAFNSLCAQVYTHRFFYETLIGSSKNYSSPGGHNHEDVTRILSTPATFESPFRGPSSD</sequence>
<dbReference type="InterPro" id="IPR014762">
    <property type="entry name" value="DNA_mismatch_repair_CS"/>
</dbReference>
<evidence type="ECO:0000256" key="2">
    <source>
        <dbReference type="ARBA" id="ARBA00022763"/>
    </source>
</evidence>
<dbReference type="AlphaFoldDB" id="R8BC78"/>
<dbReference type="GO" id="GO:0005524">
    <property type="term" value="F:ATP binding"/>
    <property type="evidence" value="ECO:0007669"/>
    <property type="project" value="InterPro"/>
</dbReference>